<keyword evidence="2" id="KW-1185">Reference proteome</keyword>
<dbReference type="Proteomes" id="UP001239111">
    <property type="component" value="Chromosome 2"/>
</dbReference>
<name>A0ACC2NZ38_9HYME</name>
<evidence type="ECO:0000313" key="1">
    <source>
        <dbReference type="EMBL" id="KAJ8675559.1"/>
    </source>
</evidence>
<dbReference type="EMBL" id="CM056742">
    <property type="protein sequence ID" value="KAJ8675559.1"/>
    <property type="molecule type" value="Genomic_DNA"/>
</dbReference>
<evidence type="ECO:0000313" key="2">
    <source>
        <dbReference type="Proteomes" id="UP001239111"/>
    </source>
</evidence>
<reference evidence="1" key="1">
    <citation type="submission" date="2023-04" db="EMBL/GenBank/DDBJ databases">
        <title>A chromosome-level genome assembly of the parasitoid wasp Eretmocerus hayati.</title>
        <authorList>
            <person name="Zhong Y."/>
            <person name="Liu S."/>
            <person name="Liu Y."/>
        </authorList>
    </citation>
    <scope>NUCLEOTIDE SEQUENCE</scope>
    <source>
        <strain evidence="1">ZJU_SS_LIU_2023</strain>
    </source>
</reference>
<feature type="non-terminal residue" evidence="1">
    <location>
        <position position="336"/>
    </location>
</feature>
<feature type="non-terminal residue" evidence="1">
    <location>
        <position position="1"/>
    </location>
</feature>
<organism evidence="1 2">
    <name type="scientific">Eretmocerus hayati</name>
    <dbReference type="NCBI Taxonomy" id="131215"/>
    <lineage>
        <taxon>Eukaryota</taxon>
        <taxon>Metazoa</taxon>
        <taxon>Ecdysozoa</taxon>
        <taxon>Arthropoda</taxon>
        <taxon>Hexapoda</taxon>
        <taxon>Insecta</taxon>
        <taxon>Pterygota</taxon>
        <taxon>Neoptera</taxon>
        <taxon>Endopterygota</taxon>
        <taxon>Hymenoptera</taxon>
        <taxon>Apocrita</taxon>
        <taxon>Proctotrupomorpha</taxon>
        <taxon>Chalcidoidea</taxon>
        <taxon>Aphelinidae</taxon>
        <taxon>Aphelininae</taxon>
        <taxon>Eretmocerus</taxon>
    </lineage>
</organism>
<sequence>KVWSALLSLVENFYPIAQLQFLWINGITLRHPDDLKILYTCKNNIKKSWLAYGNLKYCKIDGLFISEGEKWSERRKMLNPAFSQSLLQIYARIDEANANRLIQKLKCEGQVVVPDVFSMFDKLAFGIVFEAILGINWHEQASEERDELIQSVKILGEVSLSRSARPYIANWMMPFLSIGRRQKKAVQFITYFVDKVVKERRKRRENEVLSSYQDWKDDNHKEGQRRMAVLDLLFAAEEQNLIDEKGIQEEVITFIIAGYETTGASAAFTILLLAENGEIQNRARAEVDNVVNQNSGKLTTVELQKLEYLERCIKETLRIYSILPLNGRDLETDKDF</sequence>
<protein>
    <submittedName>
        <fullName evidence="1">Uncharacterized protein</fullName>
    </submittedName>
</protein>
<gene>
    <name evidence="1" type="ORF">QAD02_011345</name>
</gene>
<accession>A0ACC2NZ38</accession>
<proteinExistence type="predicted"/>
<comment type="caution">
    <text evidence="1">The sequence shown here is derived from an EMBL/GenBank/DDBJ whole genome shotgun (WGS) entry which is preliminary data.</text>
</comment>